<evidence type="ECO:0000256" key="6">
    <source>
        <dbReference type="ARBA" id="ARBA00023014"/>
    </source>
</evidence>
<dbReference type="Gene3D" id="3.40.50.12280">
    <property type="match status" value="1"/>
</dbReference>
<dbReference type="Proteomes" id="UP000183376">
    <property type="component" value="Chromosome I"/>
</dbReference>
<keyword evidence="3" id="KW-0004">4Fe-4S</keyword>
<dbReference type="InterPro" id="IPR052375">
    <property type="entry name" value="Complex_I_20kDa-like"/>
</dbReference>
<dbReference type="PANTHER" id="PTHR42989:SF1">
    <property type="entry name" value="FORMATE HYDROGENLYASE SUBUNIT 7-RELATED"/>
    <property type="match status" value="1"/>
</dbReference>
<name>A0A1G9SC84_ALLAB</name>
<dbReference type="eggNOG" id="COG3260">
    <property type="taxonomic scope" value="Bacteria"/>
</dbReference>
<evidence type="ECO:0000256" key="4">
    <source>
        <dbReference type="ARBA" id="ARBA00022723"/>
    </source>
</evidence>
<evidence type="ECO:0000256" key="1">
    <source>
        <dbReference type="ARBA" id="ARBA00001966"/>
    </source>
</evidence>
<gene>
    <name evidence="8" type="ORF">SAMN04489726_1060</name>
</gene>
<evidence type="ECO:0000256" key="5">
    <source>
        <dbReference type="ARBA" id="ARBA00023004"/>
    </source>
</evidence>
<comment type="cofactor">
    <cofactor evidence="1">
        <name>[4Fe-4S] cluster</name>
        <dbReference type="ChEBI" id="CHEBI:49883"/>
    </cofactor>
</comment>
<evidence type="ECO:0000256" key="2">
    <source>
        <dbReference type="ARBA" id="ARBA00009173"/>
    </source>
</evidence>
<evidence type="ECO:0000313" key="9">
    <source>
        <dbReference type="Proteomes" id="UP000183376"/>
    </source>
</evidence>
<dbReference type="InterPro" id="IPR006137">
    <property type="entry name" value="NADH_UbQ_OxRdtase-like_20kDa"/>
</dbReference>
<dbReference type="GO" id="GO:0046872">
    <property type="term" value="F:metal ion binding"/>
    <property type="evidence" value="ECO:0007669"/>
    <property type="project" value="UniProtKB-KW"/>
</dbReference>
<protein>
    <submittedName>
        <fullName evidence="8">Ni,Fe-hydrogenase III small subunit</fullName>
    </submittedName>
</protein>
<dbReference type="GO" id="GO:0051539">
    <property type="term" value="F:4 iron, 4 sulfur cluster binding"/>
    <property type="evidence" value="ECO:0007669"/>
    <property type="project" value="UniProtKB-KW"/>
</dbReference>
<dbReference type="AlphaFoldDB" id="A0A1G9SC84"/>
<keyword evidence="6" id="KW-0411">Iron-sulfur</keyword>
<comment type="similarity">
    <text evidence="2">Belongs to the complex I 20 kDa subunit family.</text>
</comment>
<reference evidence="8 9" key="1">
    <citation type="submission" date="2016-10" db="EMBL/GenBank/DDBJ databases">
        <authorList>
            <person name="de Groot N.N."/>
        </authorList>
    </citation>
    <scope>NUCLEOTIDE SEQUENCE [LARGE SCALE GENOMIC DNA]</scope>
    <source>
        <strain evidence="8 9">DSM 44149</strain>
    </source>
</reference>
<accession>A0A1G9SC84</accession>
<dbReference type="EMBL" id="LT629701">
    <property type="protein sequence ID" value="SDM33049.1"/>
    <property type="molecule type" value="Genomic_DNA"/>
</dbReference>
<keyword evidence="5" id="KW-0408">Iron</keyword>
<dbReference type="SUPFAM" id="SSF56770">
    <property type="entry name" value="HydA/Nqo6-like"/>
    <property type="match status" value="1"/>
</dbReference>
<dbReference type="PANTHER" id="PTHR42989">
    <property type="entry name" value="HYDROGENASE-4 COMPONENT I"/>
    <property type="match status" value="1"/>
</dbReference>
<feature type="domain" description="NADH:ubiquinone oxidoreductase-like 20kDa subunit" evidence="7">
    <location>
        <begin position="56"/>
        <end position="136"/>
    </location>
</feature>
<dbReference type="Pfam" id="PF01058">
    <property type="entry name" value="Oxidored_q6"/>
    <property type="match status" value="1"/>
</dbReference>
<keyword evidence="9" id="KW-1185">Reference proteome</keyword>
<proteinExistence type="inferred from homology"/>
<sequence length="142" mass="14560">MAEPAPPRMADGPPEAARLGGSVQIRHVDAGSCNRCEVAIGSARMTPSGTGAIGCLARHADALVMIRPVTQNKAEPLRRTYDAAPGPKLVAVGDCARSGAAFADAYGMAGAVRDIALVDVEIAGCSPRPEAIVESVRKPTGR</sequence>
<evidence type="ECO:0000259" key="7">
    <source>
        <dbReference type="Pfam" id="PF01058"/>
    </source>
</evidence>
<evidence type="ECO:0000256" key="3">
    <source>
        <dbReference type="ARBA" id="ARBA00022485"/>
    </source>
</evidence>
<organism evidence="8 9">
    <name type="scientific">Allokutzneria albata</name>
    <name type="common">Kibdelosporangium albatum</name>
    <dbReference type="NCBI Taxonomy" id="211114"/>
    <lineage>
        <taxon>Bacteria</taxon>
        <taxon>Bacillati</taxon>
        <taxon>Actinomycetota</taxon>
        <taxon>Actinomycetes</taxon>
        <taxon>Pseudonocardiales</taxon>
        <taxon>Pseudonocardiaceae</taxon>
        <taxon>Allokutzneria</taxon>
    </lineage>
</organism>
<keyword evidence="4" id="KW-0479">Metal-binding</keyword>
<evidence type="ECO:0000313" key="8">
    <source>
        <dbReference type="EMBL" id="SDM33049.1"/>
    </source>
</evidence>
<dbReference type="STRING" id="211114.SAMN04489726_1060"/>